<reference evidence="1" key="1">
    <citation type="journal article" date="2015" name="Nature">
        <title>Complex archaea that bridge the gap between prokaryotes and eukaryotes.</title>
        <authorList>
            <person name="Spang A."/>
            <person name="Saw J.H."/>
            <person name="Jorgensen S.L."/>
            <person name="Zaremba-Niedzwiedzka K."/>
            <person name="Martijn J."/>
            <person name="Lind A.E."/>
            <person name="van Eijk R."/>
            <person name="Schleper C."/>
            <person name="Guy L."/>
            <person name="Ettema T.J."/>
        </authorList>
    </citation>
    <scope>NUCLEOTIDE SEQUENCE</scope>
</reference>
<dbReference type="AlphaFoldDB" id="A0A0F9LAL9"/>
<gene>
    <name evidence="1" type="ORF">LCGC14_1299520</name>
</gene>
<accession>A0A0F9LAL9</accession>
<name>A0A0F9LAL9_9ZZZZ</name>
<proteinExistence type="predicted"/>
<protein>
    <submittedName>
        <fullName evidence="1">Uncharacterized protein</fullName>
    </submittedName>
</protein>
<evidence type="ECO:0000313" key="1">
    <source>
        <dbReference type="EMBL" id="KKM84391.1"/>
    </source>
</evidence>
<dbReference type="EMBL" id="LAZR01007573">
    <property type="protein sequence ID" value="KKM84391.1"/>
    <property type="molecule type" value="Genomic_DNA"/>
</dbReference>
<sequence length="101" mass="11435">MSTVPTAVTLTAASEDIRVFVGKLQADYFLSSEQVFDLLSAHRMDWFARINWGVTINHNDLGKLKEVLEAMLGTQKGLDCWNKEYAHRLLQSVLAKAPRTR</sequence>
<comment type="caution">
    <text evidence="1">The sequence shown here is derived from an EMBL/GenBank/DDBJ whole genome shotgun (WGS) entry which is preliminary data.</text>
</comment>
<organism evidence="1">
    <name type="scientific">marine sediment metagenome</name>
    <dbReference type="NCBI Taxonomy" id="412755"/>
    <lineage>
        <taxon>unclassified sequences</taxon>
        <taxon>metagenomes</taxon>
        <taxon>ecological metagenomes</taxon>
    </lineage>
</organism>